<comment type="function">
    <text evidence="1">Involved in the import of queuosine (Q) precursors, required for Q precursor salvage.</text>
</comment>
<keyword evidence="1" id="KW-0813">Transport</keyword>
<keyword evidence="1" id="KW-1133">Transmembrane helix</keyword>
<dbReference type="Pfam" id="PF02592">
    <property type="entry name" value="Vut_1"/>
    <property type="match status" value="1"/>
</dbReference>
<feature type="transmembrane region" description="Helical" evidence="1">
    <location>
        <begin position="171"/>
        <end position="190"/>
    </location>
</feature>
<dbReference type="EMBL" id="CP006577">
    <property type="protein sequence ID" value="AIG99095.1"/>
    <property type="molecule type" value="Genomic_DNA"/>
</dbReference>
<feature type="transmembrane region" description="Helical" evidence="1">
    <location>
        <begin position="6"/>
        <end position="25"/>
    </location>
</feature>
<proteinExistence type="inferred from homology"/>
<keyword evidence="1" id="KW-1003">Cell membrane</keyword>
<dbReference type="PANTHER" id="PTHR34300:SF2">
    <property type="entry name" value="QUEUOSINE PRECURSOR TRANSPORTER-RELATED"/>
    <property type="match status" value="1"/>
</dbReference>
<feature type="transmembrane region" description="Helical" evidence="1">
    <location>
        <begin position="52"/>
        <end position="73"/>
    </location>
</feature>
<comment type="subcellular location">
    <subcellularLocation>
        <location evidence="1">Cell membrane</location>
        <topology evidence="1">Multi-pass membrane protein</topology>
    </subcellularLocation>
</comment>
<evidence type="ECO:0000313" key="2">
    <source>
        <dbReference type="EMBL" id="AIG99095.1"/>
    </source>
</evidence>
<dbReference type="GeneID" id="24795857"/>
<dbReference type="RefSeq" id="WP_010879601.1">
    <property type="nucleotide sequence ID" value="NZ_CP006577.1"/>
</dbReference>
<dbReference type="HOGENOM" id="CLU_075503_2_1_2"/>
<reference evidence="2 3" key="1">
    <citation type="submission" date="2013-07" db="EMBL/GenBank/DDBJ databases">
        <title>Genome of Archaeoglobus fulgidus.</title>
        <authorList>
            <person name="Fiebig A."/>
            <person name="Birkeland N.-K."/>
        </authorList>
    </citation>
    <scope>NUCLEOTIDE SEQUENCE [LARGE SCALE GENOMIC DNA]</scope>
    <source>
        <strain evidence="2 3">DSM 8774</strain>
    </source>
</reference>
<comment type="similarity">
    <text evidence="1">Belongs to the vitamin uptake transporter (VUT/ECF) (TC 2.A.88) family. Q precursor transporter subfamily.</text>
</comment>
<sequence>MQNELLWFALLFASFVGIILAYRLFGRTGLYAWTAMAIILANIQVMKTIRFFGLVTAMGNIVYGTTFLVTDILCENYGKREAKKAVEVGFFVLVVFTLLMQICLAFIPHESDTLSPHLEQIFGIMPRITVASLTAYLVSQLHDVWAFDFWKRRTKGRFLWLRNNASTMVSQLIDNAVFTWIAFVGFGVFWEQVFPWELIAEIFVTSYIMKFIVAALDTPFVYIAKMIKSEADRAEVVSKVH</sequence>
<protein>
    <recommendedName>
        <fullName evidence="1">Probable queuosine precursor transporter</fullName>
        <shortName evidence="1">Q precursor transporter</shortName>
    </recommendedName>
</protein>
<dbReference type="AlphaFoldDB" id="A0A075WFE8"/>
<feature type="transmembrane region" description="Helical" evidence="1">
    <location>
        <begin position="30"/>
        <end position="46"/>
    </location>
</feature>
<dbReference type="InterPro" id="IPR003744">
    <property type="entry name" value="YhhQ"/>
</dbReference>
<name>A0A075WFE8_ARCFL</name>
<evidence type="ECO:0000313" key="3">
    <source>
        <dbReference type="Proteomes" id="UP000028501"/>
    </source>
</evidence>
<dbReference type="PANTHER" id="PTHR34300">
    <property type="entry name" value="QUEUOSINE PRECURSOR TRANSPORTER-RELATED"/>
    <property type="match status" value="1"/>
</dbReference>
<keyword evidence="1" id="KW-0812">Transmembrane</keyword>
<dbReference type="HAMAP" id="MF_02088">
    <property type="entry name" value="Q_prec_transport"/>
    <property type="match status" value="1"/>
</dbReference>
<dbReference type="NCBIfam" id="TIGR00697">
    <property type="entry name" value="queuosine precursor transporter"/>
    <property type="match status" value="1"/>
</dbReference>
<feature type="transmembrane region" description="Helical" evidence="1">
    <location>
        <begin position="202"/>
        <end position="223"/>
    </location>
</feature>
<evidence type="ECO:0000256" key="1">
    <source>
        <dbReference type="HAMAP-Rule" id="MF_02088"/>
    </source>
</evidence>
<dbReference type="GO" id="GO:0005886">
    <property type="term" value="C:plasma membrane"/>
    <property type="evidence" value="ECO:0007669"/>
    <property type="project" value="UniProtKB-SubCell"/>
</dbReference>
<dbReference type="Proteomes" id="UP000028501">
    <property type="component" value="Chromosome"/>
</dbReference>
<feature type="transmembrane region" description="Helical" evidence="1">
    <location>
        <begin position="128"/>
        <end position="150"/>
    </location>
</feature>
<feature type="transmembrane region" description="Helical" evidence="1">
    <location>
        <begin position="85"/>
        <end position="108"/>
    </location>
</feature>
<dbReference type="GO" id="GO:0022857">
    <property type="term" value="F:transmembrane transporter activity"/>
    <property type="evidence" value="ECO:0007669"/>
    <property type="project" value="UniProtKB-UniRule"/>
</dbReference>
<organism evidence="2 3">
    <name type="scientific">Archaeoglobus fulgidus DSM 8774</name>
    <dbReference type="NCBI Taxonomy" id="1344584"/>
    <lineage>
        <taxon>Archaea</taxon>
        <taxon>Methanobacteriati</taxon>
        <taxon>Methanobacteriota</taxon>
        <taxon>Archaeoglobi</taxon>
        <taxon>Archaeoglobales</taxon>
        <taxon>Archaeoglobaceae</taxon>
        <taxon>Archaeoglobus</taxon>
    </lineage>
</organism>
<accession>A0A075WFE8</accession>
<gene>
    <name evidence="2" type="ORF">AFULGI_00023780</name>
</gene>
<dbReference type="KEGG" id="afg:AFULGI_00023780"/>
<keyword evidence="1" id="KW-0472">Membrane</keyword>